<dbReference type="Proteomes" id="UP000005867">
    <property type="component" value="Chromosome"/>
</dbReference>
<accession>G7VID2</accession>
<dbReference type="SUPFAM" id="SSF53448">
    <property type="entry name" value="Nucleotide-diphospho-sugar transferases"/>
    <property type="match status" value="1"/>
</dbReference>
<evidence type="ECO:0000313" key="2">
    <source>
        <dbReference type="Proteomes" id="UP000005867"/>
    </source>
</evidence>
<organism evidence="1 2">
    <name type="scientific">Pyrobaculum ferrireducens</name>
    <dbReference type="NCBI Taxonomy" id="1104324"/>
    <lineage>
        <taxon>Archaea</taxon>
        <taxon>Thermoproteota</taxon>
        <taxon>Thermoprotei</taxon>
        <taxon>Thermoproteales</taxon>
        <taxon>Thermoproteaceae</taxon>
        <taxon>Pyrobaculum</taxon>
    </lineage>
</organism>
<dbReference type="eggNOG" id="arCOG01384">
    <property type="taxonomic scope" value="Archaea"/>
</dbReference>
<dbReference type="HOGENOM" id="CLU_1987712_0_0_2"/>
<dbReference type="AlphaFoldDB" id="G7VID2"/>
<reference evidence="1 2" key="1">
    <citation type="journal article" date="2012" name="J. Bacteriol.">
        <title>Complete genome sequence of strain 1860, a crenarchaeon of the genus pyrobaculum able to grow with various electron acceptors.</title>
        <authorList>
            <person name="Mardanov A.V."/>
            <person name="Gumerov V.M."/>
            <person name="Slobodkina G.B."/>
            <person name="Beletsky A.V."/>
            <person name="Bonch-Osmolovskaya E.A."/>
            <person name="Ravin N.V."/>
            <person name="Skryabin K.G."/>
        </authorList>
    </citation>
    <scope>NUCLEOTIDE SEQUENCE [LARGE SCALE GENOMIC DNA]</scope>
    <source>
        <strain evidence="1 2">1860</strain>
    </source>
</reference>
<evidence type="ECO:0000313" key="1">
    <source>
        <dbReference type="EMBL" id="AET33412.1"/>
    </source>
</evidence>
<dbReference type="CDD" id="cd00761">
    <property type="entry name" value="Glyco_tranf_GTA_type"/>
    <property type="match status" value="1"/>
</dbReference>
<keyword evidence="2" id="KW-1185">Reference proteome</keyword>
<dbReference type="Gene3D" id="3.90.550.10">
    <property type="entry name" value="Spore Coat Polysaccharide Biosynthesis Protein SpsA, Chain A"/>
    <property type="match status" value="1"/>
</dbReference>
<dbReference type="InterPro" id="IPR029044">
    <property type="entry name" value="Nucleotide-diphossugar_trans"/>
</dbReference>
<proteinExistence type="predicted"/>
<dbReference type="STRING" id="1104324.P186_2016"/>
<dbReference type="EMBL" id="CP003098">
    <property type="protein sequence ID" value="AET33412.1"/>
    <property type="molecule type" value="Genomic_DNA"/>
</dbReference>
<dbReference type="OrthoDB" id="387611at2157"/>
<gene>
    <name evidence="1" type="ORF">P186_2016</name>
</gene>
<name>G7VID2_9CREN</name>
<dbReference type="KEGG" id="pyr:P186_2016"/>
<dbReference type="BioCyc" id="PSP1104324:GJSN-1968-MONOMER"/>
<protein>
    <submittedName>
        <fullName evidence="1">Uncharacterized protein</fullName>
    </submittedName>
</protein>
<sequence>MFKIEYRSIEIVIVDNGSSDDTFEYLHKTANDKAPGNIQIKFINLFDFDSGVARGGIGVYEDSKFRFIFLKPRIGGFAQFTDLRRVGDTYVGVLGKPFLVPYMALWDMARGFGYVLRRLPWLLRS</sequence>